<dbReference type="AlphaFoldDB" id="A0A179BKP9"/>
<gene>
    <name evidence="2" type="ORF">A4U53_03300</name>
</gene>
<accession>A0A179BKP9</accession>
<evidence type="ECO:0000256" key="1">
    <source>
        <dbReference type="SAM" id="MobiDB-lite"/>
    </source>
</evidence>
<organism evidence="2">
    <name type="scientific">Rhizobium leguminosarum</name>
    <dbReference type="NCBI Taxonomy" id="384"/>
    <lineage>
        <taxon>Bacteria</taxon>
        <taxon>Pseudomonadati</taxon>
        <taxon>Pseudomonadota</taxon>
        <taxon>Alphaproteobacteria</taxon>
        <taxon>Hyphomicrobiales</taxon>
        <taxon>Rhizobiaceae</taxon>
        <taxon>Rhizobium/Agrobacterium group</taxon>
        <taxon>Rhizobium</taxon>
    </lineage>
</organism>
<evidence type="ECO:0000313" key="2">
    <source>
        <dbReference type="EMBL" id="OAP92296.1"/>
    </source>
</evidence>
<sequence>MTAISAATSISSYSYPYSYSYSNSYGKSSTAASQGIPSSNTVSATKSTASRQLDDDTSSAQKLMSQLTAMAMNRFAQEESGIVFAGTRSGHVGGDGRTDHRCNLENCAKPMCKIA</sequence>
<dbReference type="EMBL" id="LWBS01000327">
    <property type="protein sequence ID" value="OAP92296.1"/>
    <property type="molecule type" value="Genomic_DNA"/>
</dbReference>
<comment type="caution">
    <text evidence="2">The sequence shown here is derived from an EMBL/GenBank/DDBJ whole genome shotgun (WGS) entry which is preliminary data.</text>
</comment>
<proteinExistence type="predicted"/>
<feature type="region of interest" description="Disordered" evidence="1">
    <location>
        <begin position="23"/>
        <end position="58"/>
    </location>
</feature>
<protein>
    <submittedName>
        <fullName evidence="2">Uncharacterized protein</fullName>
    </submittedName>
</protein>
<reference evidence="2" key="1">
    <citation type="submission" date="2016-04" db="EMBL/GenBank/DDBJ databases">
        <title>Fast-growing isolate from the root nodules of Vavilovia formosa.</title>
        <authorList>
            <person name="Kimeklis A."/>
            <person name="Safronova V."/>
            <person name="Belimov A."/>
            <person name="Andronov E."/>
        </authorList>
    </citation>
    <scope>NUCLEOTIDE SEQUENCE [LARGE SCALE GENOMIC DNA]</scope>
    <source>
        <strain evidence="2">Vaf-46</strain>
    </source>
</reference>
<feature type="compositionally biased region" description="Polar residues" evidence="1">
    <location>
        <begin position="30"/>
        <end position="51"/>
    </location>
</feature>
<name>A0A179BKP9_RHILE</name>